<dbReference type="EMBL" id="FZQP02001504">
    <property type="protein sequence ID" value="VVC93066.1"/>
    <property type="molecule type" value="Genomic_DNA"/>
</dbReference>
<evidence type="ECO:0000313" key="2">
    <source>
        <dbReference type="EMBL" id="VVC93066.1"/>
    </source>
</evidence>
<gene>
    <name evidence="2" type="ORF">LSINAPIS_LOCUS5343</name>
</gene>
<feature type="non-terminal residue" evidence="2">
    <location>
        <position position="1"/>
    </location>
</feature>
<proteinExistence type="predicted"/>
<name>A0A5E4Q665_9NEOP</name>
<dbReference type="Proteomes" id="UP000324832">
    <property type="component" value="Unassembled WGS sequence"/>
</dbReference>
<evidence type="ECO:0000256" key="1">
    <source>
        <dbReference type="SAM" id="MobiDB-lite"/>
    </source>
</evidence>
<feature type="region of interest" description="Disordered" evidence="1">
    <location>
        <begin position="1"/>
        <end position="29"/>
    </location>
</feature>
<reference evidence="2 3" key="1">
    <citation type="submission" date="2017-07" db="EMBL/GenBank/DDBJ databases">
        <authorList>
            <person name="Talla V."/>
            <person name="Backstrom N."/>
        </authorList>
    </citation>
    <scope>NUCLEOTIDE SEQUENCE [LARGE SCALE GENOMIC DNA]</scope>
</reference>
<keyword evidence="3" id="KW-1185">Reference proteome</keyword>
<feature type="non-terminal residue" evidence="2">
    <location>
        <position position="353"/>
    </location>
</feature>
<evidence type="ECO:0000313" key="3">
    <source>
        <dbReference type="Proteomes" id="UP000324832"/>
    </source>
</evidence>
<organism evidence="2 3">
    <name type="scientific">Leptidea sinapis</name>
    <dbReference type="NCBI Taxonomy" id="189913"/>
    <lineage>
        <taxon>Eukaryota</taxon>
        <taxon>Metazoa</taxon>
        <taxon>Ecdysozoa</taxon>
        <taxon>Arthropoda</taxon>
        <taxon>Hexapoda</taxon>
        <taxon>Insecta</taxon>
        <taxon>Pterygota</taxon>
        <taxon>Neoptera</taxon>
        <taxon>Endopterygota</taxon>
        <taxon>Lepidoptera</taxon>
        <taxon>Glossata</taxon>
        <taxon>Ditrysia</taxon>
        <taxon>Papilionoidea</taxon>
        <taxon>Pieridae</taxon>
        <taxon>Dismorphiinae</taxon>
        <taxon>Leptidea</taxon>
    </lineage>
</organism>
<dbReference type="AlphaFoldDB" id="A0A5E4Q665"/>
<sequence length="353" mass="41220">SSLTREGNESRNKDRQEKGESISSDFGHVFRDRVRNTPHTYGLPIDEELKKYSFTQKDASQITEIAKERPSFLSAREEMIYNQKKTHGDTFLGEQFGSSNGTRPQMYYDFEKILESNFVRPNRRQLKKLQNIDGNTKEIVGSKQKNINWTTCDQFAKKALFHPNDIVNLDWLPFYLWSDRDLGMARIHRFTYPTKKVVQHYQTEYGPYTRNIDWKQPKILLSEEIEKLLIAGDRKGLFYAITHQEVPDSIKQSNSSYPVIKLRLKIVDPYLALMYCNEPYAVLMSIADTGPKIESEMEKEAAVLNFNGEGHPVFRDIDHENYLTQVQREQRMKLESRKYLSVQRTPVDLSTLA</sequence>
<feature type="compositionally biased region" description="Basic and acidic residues" evidence="1">
    <location>
        <begin position="1"/>
        <end position="20"/>
    </location>
</feature>
<accession>A0A5E4Q665</accession>
<protein>
    <submittedName>
        <fullName evidence="2">Uncharacterized protein</fullName>
    </submittedName>
</protein>